<sequence length="2473" mass="269373">MKRYYKSILKILSLCCLIYSFNSTCIETTKDLSAKQEVALSLSPDTPSTESKNFSTIPCFREDGIALDRHGTMYVIDKLHSQIWKVTSEKKASIIAGNGLSGFSGDGGLAVNASLNHPEQIIVDHSGIIYISDTLNHRIRKIDNGIINTVVGNGTPGYSGDGNHALSSSLNHPTGIAVASQNIIYIADKYNHRIRKVDQYDIITTIAGTGVEGNTDSGLATEASLYLPDKIIITEDQRLLFLENIFFASENASNHQLIKEITTVGMITEPTRNMEPITIENNYIARMARTAPSEPINLTFIGEKNLIALTMSWEYSGQQFDYFQILRQIEKNENLPEWKIIVNRLSEKTFTDGSGENPFTPGDIYSYGVKACLLNGGCSSMSNTITHTFENHPPLILNIPDYSINESQIYPVYFMGCDVETHAADLDGSVTATNLTLFPSDENLSIKKCDGGCATQTLWLTPATHISGESILTVTLTDGDKYTSTEFTVTVNPMPNTPTISSFYTYIIPEDQKTLISMPFNITDYDQITTDINGKKYTITETVTITPECSALTRQIFINDEVIITGYDSPDEHQVITKPGNPRNLTLTIFPIPNANGSADITITAFDSDNLTTEESFRFIITPVNDYPVIVDTIDSRITKEDVPLTNVTIRIEDIDSNSLTITSCVSDPNLVTVTGIVFYLSDIDSNNSIISHNNVYTITNKQASESITATIGIDITPVTNAFSNPDPVTILINVSDGELLTTISFSLHITEDNDPPVLSDIQIQSTKEDMAVSLSFQLSDVEGSNQGEFIIKTNSSDPGIVDASKIEYSGLYVISADEGYSVSVAAQETRTITMKIKPEPNMSGPVQISITVQDSSVFSEPESFTLTVNPVNDKPVLSGLFDQTIDEDDKSHSVSLALTDVDINASHKSDLTVTATSSNPSLVIDTNICSDSTNDCGIPWILDMKNKITTSLKLNVVPLPNIPWSTEYTETEITIRVSDALTSISGSYTLTVKAKPDAPTITSISPQTVDEDTINYPVAFSIADNDGSSVTITVHSSNHDLLPESNLSFKQQQIQSIPLQAIGIPHTLTMFLSPTANQPTQTTAGSTITLTVTDQTGLSQTTSFEFNVQPVNDPPVFGDITCDSMDEDTTSYACSFTVVDVDFDTLSLSYTSANETLFPNDTNNIAFILNENEVYTINATPGPQTISLRFHPEQNEWGNARITVRIEDHSIPVEQNLTMTVNPVNDSPLLSLSINEMHLESGVPETVSFTVVDVDIESLTITYEASLPNLLDGVHFSGENVFFHPDGYTMNADRTAKAGLLSFTPSDHHSSGLALTITVTDIAGSSAKDTLALSIKDRPDIGLIDNVTTSEDSMSCGHAFTILDADPEQLTMTIHITNSDLVPFDSLKFSDNLQGTENIYTFASTGDPTDITFCYTPPRNLNGSSTVTLTVKDLLNWDTSRSFDIIVQPEPDAPTIVEISNQSVDEDKAKDITVKIGDADADALTVIALASNQVIVPYSRISWSVPYTNIALDDQNSREITLSIAPENNRFGQTEMSVTVVDGSGLSNSVSFTLTVHGTADAPTINYLSVISSQSNPWHLTEDENVPQVNLSVSDVDGATLTVQYTSITATVIPITNISLDGKTYSTTVIVSEIATENSIAELPLNITLPENVYGRTRIDIIVTDETNKSVEKSIYIDISPVNDVPAISTIANFTIGEHFQNEVIGFNVEDIDGDDLYIFAESGNTSVINGQNIVFAYSVSTNEYFWFKPETFTASPSQLTLSSEPNQSGPVSITVTVKDRKEGDPDLQHFSTSFQITVNGAPDFTDIEPYETPENTLENQEINYTIGQISIADKEGNPYTLTIDEYSVADVFYLTSNNWITLSQLVDHEIINEYTLKVKVEDAYNESYTTVTIKIADVQEPPTVKAAYGYTQTLEDESIVLSITVGDPDGDALTATVMSSITRIVSNESIIFDGSGSNVFKDISLTNFYQDVEFTVTPNPDQFSHTVLSITVMDASGRSDQIDITLTVIPMPDPPTITNIEYLELPHWIEMPDEWTLNEEQIVPQVRFSVADVDGGALTIITSSINCILPSDSVSLGLTQIYLSPGQSVSIPLWITLPVNAIGETGLTLTALGTDGLSSTNQINITIQNNSDPPMISASVKTYTIAENTTSISIPFSVSDVDGDKLYLDVQSGNTSIINVSSASYENFTPTDKPQPKPKKIDDACLVKYEIIDVYCVVEPEKNQYGSVPLTITVKDNNNNNGLEDDVHVTVNINGAPDFSIPESLNLSENNEIGYTVAQITVSDPESNSCAITITDSSHTGIFHIETGQKVGNQYTVTIIADVETNFEDIKEYTLTILAQDTLNKSYTTVDISIQDVLEAPSISITQTTWATNEDISITESIHIGDPDGDPLTVVIMSSNTNLVSTESISISGSVSYTLSSIQLSNYEQILPVPVTVTPLENQNDEISGNTFLSITVTDKTGLSDNISITF</sequence>
<evidence type="ECO:0000313" key="5">
    <source>
        <dbReference type="EMBL" id="ETR72343.1"/>
    </source>
</evidence>
<comment type="caution">
    <text evidence="5">The sequence shown here is derived from an EMBL/GenBank/DDBJ whole genome shotgun (WGS) entry which is preliminary data.</text>
</comment>
<dbReference type="Gene3D" id="2.60.40.10">
    <property type="entry name" value="Immunoglobulins"/>
    <property type="match status" value="2"/>
</dbReference>
<dbReference type="EMBL" id="ATBP01000158">
    <property type="protein sequence ID" value="ETR72343.1"/>
    <property type="molecule type" value="Genomic_DNA"/>
</dbReference>
<evidence type="ECO:0000256" key="2">
    <source>
        <dbReference type="PROSITE-ProRule" id="PRU00504"/>
    </source>
</evidence>
<dbReference type="SMART" id="SM00112">
    <property type="entry name" value="CA"/>
    <property type="match status" value="2"/>
</dbReference>
<feature type="chain" id="PRO_5010737609" description="Cadherin domain-containing protein" evidence="3">
    <location>
        <begin position="26"/>
        <end position="2473"/>
    </location>
</feature>
<dbReference type="PROSITE" id="PS51125">
    <property type="entry name" value="NHL"/>
    <property type="match status" value="1"/>
</dbReference>
<dbReference type="InterPro" id="IPR013783">
    <property type="entry name" value="Ig-like_fold"/>
</dbReference>
<dbReference type="GO" id="GO:0007156">
    <property type="term" value="P:homophilic cell adhesion via plasma membrane adhesion molecules"/>
    <property type="evidence" value="ECO:0007669"/>
    <property type="project" value="InterPro"/>
</dbReference>
<keyword evidence="3" id="KW-0732">Signal</keyword>
<dbReference type="InterPro" id="IPR056822">
    <property type="entry name" value="TEN_NHL"/>
</dbReference>
<dbReference type="PROSITE" id="PS50268">
    <property type="entry name" value="CADHERIN_2"/>
    <property type="match status" value="3"/>
</dbReference>
<organism evidence="5 6">
    <name type="scientific">Candidatus Magnetoglobus multicellularis str. Araruama</name>
    <dbReference type="NCBI Taxonomy" id="890399"/>
    <lineage>
        <taxon>Bacteria</taxon>
        <taxon>Pseudomonadati</taxon>
        <taxon>Thermodesulfobacteriota</taxon>
        <taxon>Desulfobacteria</taxon>
        <taxon>Desulfobacterales</taxon>
        <taxon>Desulfobacteraceae</taxon>
        <taxon>Candidatus Magnetoglobus</taxon>
    </lineage>
</organism>
<gene>
    <name evidence="5" type="ORF">OMM_07562</name>
</gene>
<dbReference type="Gene3D" id="2.120.10.30">
    <property type="entry name" value="TolB, C-terminal domain"/>
    <property type="match status" value="2"/>
</dbReference>
<dbReference type="Proteomes" id="UP000189670">
    <property type="component" value="Unassembled WGS sequence"/>
</dbReference>
<name>A0A1V1PC42_9BACT</name>
<keyword evidence="1" id="KW-0677">Repeat</keyword>
<dbReference type="SUPFAM" id="SSF101898">
    <property type="entry name" value="NHL repeat"/>
    <property type="match status" value="1"/>
</dbReference>
<dbReference type="Gene3D" id="2.60.40.60">
    <property type="entry name" value="Cadherins"/>
    <property type="match status" value="2"/>
</dbReference>
<accession>A0A1V1PC42</accession>
<dbReference type="InterPro" id="IPR015919">
    <property type="entry name" value="Cadherin-like_sf"/>
</dbReference>
<reference evidence="6" key="1">
    <citation type="submission" date="2012-11" db="EMBL/GenBank/DDBJ databases">
        <authorList>
            <person name="Lucero-Rivera Y.E."/>
            <person name="Tovar-Ramirez D."/>
        </authorList>
    </citation>
    <scope>NUCLEOTIDE SEQUENCE [LARGE SCALE GENOMIC DNA]</scope>
    <source>
        <strain evidence="6">Araruama</strain>
    </source>
</reference>
<dbReference type="PANTHER" id="PTHR46388">
    <property type="entry name" value="NHL REPEAT-CONTAINING PROTEIN 2"/>
    <property type="match status" value="1"/>
</dbReference>
<dbReference type="GO" id="GO:0016020">
    <property type="term" value="C:membrane"/>
    <property type="evidence" value="ECO:0007669"/>
    <property type="project" value="InterPro"/>
</dbReference>
<dbReference type="Pfam" id="PF17963">
    <property type="entry name" value="Big_9"/>
    <property type="match status" value="1"/>
</dbReference>
<proteinExistence type="predicted"/>
<feature type="repeat" description="NHL" evidence="2">
    <location>
        <begin position="170"/>
        <end position="200"/>
    </location>
</feature>
<protein>
    <recommendedName>
        <fullName evidence="4">Cadherin domain-containing protein</fullName>
    </recommendedName>
</protein>
<dbReference type="InterPro" id="IPR011042">
    <property type="entry name" value="6-blade_b-propeller_TolB-like"/>
</dbReference>
<feature type="domain" description="Cadherin" evidence="4">
    <location>
        <begin position="1820"/>
        <end position="1906"/>
    </location>
</feature>
<evidence type="ECO:0000313" key="6">
    <source>
        <dbReference type="Proteomes" id="UP000189670"/>
    </source>
</evidence>
<evidence type="ECO:0000256" key="3">
    <source>
        <dbReference type="SAM" id="SignalP"/>
    </source>
</evidence>
<dbReference type="CDD" id="cd11304">
    <property type="entry name" value="Cadherin_repeat"/>
    <property type="match status" value="2"/>
</dbReference>
<feature type="domain" description="Cadherin" evidence="4">
    <location>
        <begin position="2261"/>
        <end position="2365"/>
    </location>
</feature>
<feature type="signal peptide" evidence="3">
    <location>
        <begin position="1"/>
        <end position="25"/>
    </location>
</feature>
<evidence type="ECO:0000256" key="1">
    <source>
        <dbReference type="ARBA" id="ARBA00022737"/>
    </source>
</evidence>
<dbReference type="PANTHER" id="PTHR46388:SF2">
    <property type="entry name" value="NHL REPEAT-CONTAINING PROTEIN 2"/>
    <property type="match status" value="1"/>
</dbReference>
<evidence type="ECO:0000259" key="4">
    <source>
        <dbReference type="PROSITE" id="PS50268"/>
    </source>
</evidence>
<dbReference type="SUPFAM" id="SSF49313">
    <property type="entry name" value="Cadherin-like"/>
    <property type="match status" value="2"/>
</dbReference>
<dbReference type="GO" id="GO:0005509">
    <property type="term" value="F:calcium ion binding"/>
    <property type="evidence" value="ECO:0007669"/>
    <property type="project" value="InterPro"/>
</dbReference>
<dbReference type="InterPro" id="IPR002126">
    <property type="entry name" value="Cadherin-like_dom"/>
</dbReference>
<dbReference type="InterPro" id="IPR001258">
    <property type="entry name" value="NHL_repeat"/>
</dbReference>
<feature type="non-terminal residue" evidence="5">
    <location>
        <position position="2473"/>
    </location>
</feature>
<dbReference type="Pfam" id="PF25021">
    <property type="entry name" value="TEN_NHL"/>
    <property type="match status" value="2"/>
</dbReference>
<feature type="domain" description="Cadherin" evidence="4">
    <location>
        <begin position="742"/>
        <end position="864"/>
    </location>
</feature>